<evidence type="ECO:0000259" key="2">
    <source>
        <dbReference type="Pfam" id="PF11001"/>
    </source>
</evidence>
<accession>F0XSG4</accession>
<dbReference type="Pfam" id="PF11001">
    <property type="entry name" value="AFUB_07903_YDR124W_hel"/>
    <property type="match status" value="1"/>
</dbReference>
<sequence length="658" mass="73537">MGREWQRDYLHRPQWQSDRPLSNDNAFNNTRYHQQQEHHDLHEQPSDLSRPLSIDRALREQCRIPAQFYFVSAILDSGEAVTFSGPTEYKEKIPEFFSMDKWVHCVTGNSPPAHFLEDQDASFNDYSRPEARPYSRQGQVPITAQGLGIGMEYDGRRPTERRRMQGFSPFEEEVNRQRKRLKAGTSRQAAEMIDELPARTTQPTKMPVQVQDQQAIWNIYDQRFRSLQQTACKLIAKAWVKLVEPKKQSTHPYTGSDEKAPDWWPKPWGPSRDERVRHKEPDHLYKKERVHLLKHILRMVVLPVAKQHPDIQKLHLNVAKLEEATNEALSSFFADKDAPNNARKRPYLREIFLLARNEEKYLKDEIDGSTSVYVMSDDKIPDNYLSDNEDASPMKEDEDDAMSVTMLSAHRPSAAQAIMQSSGGSSSGLSSTVSPTGPSEHSSGNTLPSGPAGQPFLGELPHRSHPPFPPPLLLHPDIGGEQHASYVDSSGGIAVGSGQGSMAGGHSSLPLQEMCPDPHDTSRRSSLFSPTGEFGGTTTTPSVYQAWQHGTTAPSASPLYAFTPQQAQAQAQSQHGSFVPQSSVSIPPQGPPGYIGHPFDLPRNSYETPHDGLFRPGNVPAPGTVNAQGGYPLHLTQHEARIVPPHSLKVEQTRSHLR</sequence>
<gene>
    <name evidence="3" type="ORF">CMQ_5598</name>
</gene>
<dbReference type="InParanoid" id="F0XSG4"/>
<evidence type="ECO:0000313" key="3">
    <source>
        <dbReference type="EMBL" id="EFW99177.1"/>
    </source>
</evidence>
<feature type="domain" description="Subtelomeric hrmA-associated cluster protein AFUB-079030/YDR124W-like helical bundle" evidence="2">
    <location>
        <begin position="210"/>
        <end position="356"/>
    </location>
</feature>
<dbReference type="GeneID" id="25978937"/>
<protein>
    <recommendedName>
        <fullName evidence="2">Subtelomeric hrmA-associated cluster protein AFUB-079030/YDR124W-like helical bundle domain-containing protein</fullName>
    </recommendedName>
</protein>
<name>F0XSG4_GROCL</name>
<dbReference type="PANTHER" id="PTHR36102">
    <property type="entry name" value="CHROMOSOME 10, WHOLE GENOME SHOTGUN SEQUENCE"/>
    <property type="match status" value="1"/>
</dbReference>
<evidence type="ECO:0000256" key="1">
    <source>
        <dbReference type="SAM" id="MobiDB-lite"/>
    </source>
</evidence>
<keyword evidence="4" id="KW-1185">Reference proteome</keyword>
<feature type="compositionally biased region" description="Low complexity" evidence="1">
    <location>
        <begin position="421"/>
        <end position="439"/>
    </location>
</feature>
<dbReference type="PANTHER" id="PTHR36102:SF1">
    <property type="entry name" value="YDR124W-LIKE HELICAL BUNDLE DOMAIN-CONTAINING PROTEIN"/>
    <property type="match status" value="1"/>
</dbReference>
<feature type="region of interest" description="Disordered" evidence="1">
    <location>
        <begin position="515"/>
        <end position="537"/>
    </location>
</feature>
<dbReference type="AlphaFoldDB" id="F0XSG4"/>
<dbReference type="EMBL" id="GL629997">
    <property type="protein sequence ID" value="EFW99177.1"/>
    <property type="molecule type" value="Genomic_DNA"/>
</dbReference>
<dbReference type="STRING" id="655863.F0XSG4"/>
<feature type="compositionally biased region" description="Polar residues" evidence="1">
    <location>
        <begin position="575"/>
        <end position="586"/>
    </location>
</feature>
<dbReference type="Proteomes" id="UP000007796">
    <property type="component" value="Unassembled WGS sequence"/>
</dbReference>
<dbReference type="eggNOG" id="ENOG502S0ES">
    <property type="taxonomic scope" value="Eukaryota"/>
</dbReference>
<organism evidence="4">
    <name type="scientific">Grosmannia clavigera (strain kw1407 / UAMH 11150)</name>
    <name type="common">Blue stain fungus</name>
    <name type="synonym">Graphiocladiella clavigera</name>
    <dbReference type="NCBI Taxonomy" id="655863"/>
    <lineage>
        <taxon>Eukaryota</taxon>
        <taxon>Fungi</taxon>
        <taxon>Dikarya</taxon>
        <taxon>Ascomycota</taxon>
        <taxon>Pezizomycotina</taxon>
        <taxon>Sordariomycetes</taxon>
        <taxon>Sordariomycetidae</taxon>
        <taxon>Ophiostomatales</taxon>
        <taxon>Ophiostomataceae</taxon>
        <taxon>Leptographium</taxon>
    </lineage>
</organism>
<dbReference type="OrthoDB" id="5338458at2759"/>
<dbReference type="HOGENOM" id="CLU_021647_0_0_1"/>
<evidence type="ECO:0000313" key="4">
    <source>
        <dbReference type="Proteomes" id="UP000007796"/>
    </source>
</evidence>
<feature type="region of interest" description="Disordered" evidence="1">
    <location>
        <begin position="411"/>
        <end position="470"/>
    </location>
</feature>
<feature type="region of interest" description="Disordered" evidence="1">
    <location>
        <begin position="378"/>
        <end position="399"/>
    </location>
</feature>
<feature type="region of interest" description="Disordered" evidence="1">
    <location>
        <begin position="568"/>
        <end position="587"/>
    </location>
</feature>
<dbReference type="RefSeq" id="XP_014168660.1">
    <property type="nucleotide sequence ID" value="XM_014313185.1"/>
</dbReference>
<reference evidence="3 4" key="1">
    <citation type="journal article" date="2011" name="Proc. Natl. Acad. Sci. U.S.A.">
        <title>Genome and transcriptome analyses of the mountain pine beetle-fungal symbiont Grosmannia clavigera, a lodgepole pine pathogen.</title>
        <authorList>
            <person name="DiGuistini S."/>
            <person name="Wang Y."/>
            <person name="Liao N.Y."/>
            <person name="Taylor G."/>
            <person name="Tanguay P."/>
            <person name="Feau N."/>
            <person name="Henrissat B."/>
            <person name="Chan S.K."/>
            <person name="Hesse-Orce U."/>
            <person name="Alamouti S.M."/>
            <person name="Tsui C.K.M."/>
            <person name="Docking R.T."/>
            <person name="Levasseur A."/>
            <person name="Haridas S."/>
            <person name="Robertson G."/>
            <person name="Birol I."/>
            <person name="Holt R.A."/>
            <person name="Marra M.A."/>
            <person name="Hamelin R.C."/>
            <person name="Hirst M."/>
            <person name="Jones S.J.M."/>
            <person name="Bohlmann J."/>
            <person name="Breuil C."/>
        </authorList>
    </citation>
    <scope>NUCLEOTIDE SEQUENCE [LARGE SCALE GENOMIC DNA]</scope>
    <source>
        <strain evidence="4">kw1407 / UAMH 11150</strain>
    </source>
</reference>
<dbReference type="InterPro" id="IPR021264">
    <property type="entry name" value="AFUB_079030/YDR124W-like"/>
</dbReference>
<proteinExistence type="predicted"/>
<dbReference type="InterPro" id="IPR047092">
    <property type="entry name" value="AFUB_07903/YDR124W-like_hel"/>
</dbReference>